<dbReference type="PANTHER" id="PTHR43856:SF1">
    <property type="entry name" value="MITOCHONDRIAL CARDIOLIPIN HYDROLASE"/>
    <property type="match status" value="1"/>
</dbReference>
<evidence type="ECO:0000313" key="7">
    <source>
        <dbReference type="EMBL" id="KAG7388212.1"/>
    </source>
</evidence>
<evidence type="ECO:0000256" key="5">
    <source>
        <dbReference type="ARBA" id="ARBA00040549"/>
    </source>
</evidence>
<reference evidence="7" key="1">
    <citation type="submission" date="2021-02" db="EMBL/GenBank/DDBJ databases">
        <authorList>
            <person name="Palmer J.M."/>
        </authorList>
    </citation>
    <scope>NUCLEOTIDE SEQUENCE</scope>
    <source>
        <strain evidence="7">SCRP23</strain>
    </source>
</reference>
<keyword evidence="2" id="KW-0442">Lipid degradation</keyword>
<comment type="similarity">
    <text evidence="4">Belongs to the phospholipase D family. MitoPLD/Zucchini subfamily.</text>
</comment>
<keyword evidence="8" id="KW-1185">Reference proteome</keyword>
<evidence type="ECO:0000256" key="4">
    <source>
        <dbReference type="ARBA" id="ARBA00038012"/>
    </source>
</evidence>
<dbReference type="InterPro" id="IPR025202">
    <property type="entry name" value="PLD-like_dom"/>
</dbReference>
<dbReference type="GO" id="GO:0016042">
    <property type="term" value="P:lipid catabolic process"/>
    <property type="evidence" value="ECO:0007669"/>
    <property type="project" value="UniProtKB-KW"/>
</dbReference>
<dbReference type="GO" id="GO:0016891">
    <property type="term" value="F:RNA endonuclease activity producing 5'-phosphomonoesters, hydrolytic mechanism"/>
    <property type="evidence" value="ECO:0007669"/>
    <property type="project" value="TreeGrafter"/>
</dbReference>
<dbReference type="AlphaFoldDB" id="A0A8T1W2W3"/>
<evidence type="ECO:0000259" key="6">
    <source>
        <dbReference type="Pfam" id="PF13091"/>
    </source>
</evidence>
<organism evidence="7 8">
    <name type="scientific">Phytophthora boehmeriae</name>
    <dbReference type="NCBI Taxonomy" id="109152"/>
    <lineage>
        <taxon>Eukaryota</taxon>
        <taxon>Sar</taxon>
        <taxon>Stramenopiles</taxon>
        <taxon>Oomycota</taxon>
        <taxon>Peronosporomycetes</taxon>
        <taxon>Peronosporales</taxon>
        <taxon>Peronosporaceae</taxon>
        <taxon>Phytophthora</taxon>
    </lineage>
</organism>
<proteinExistence type="inferred from homology"/>
<dbReference type="Proteomes" id="UP000693981">
    <property type="component" value="Unassembled WGS sequence"/>
</dbReference>
<protein>
    <recommendedName>
        <fullName evidence="5">Mitochondrial cardiolipin hydrolase</fullName>
    </recommendedName>
</protein>
<dbReference type="InterPro" id="IPR051406">
    <property type="entry name" value="PLD_domain"/>
</dbReference>
<evidence type="ECO:0000256" key="2">
    <source>
        <dbReference type="ARBA" id="ARBA00022963"/>
    </source>
</evidence>
<dbReference type="Pfam" id="PF13091">
    <property type="entry name" value="PLDc_2"/>
    <property type="match status" value="1"/>
</dbReference>
<evidence type="ECO:0000256" key="3">
    <source>
        <dbReference type="ARBA" id="ARBA00023098"/>
    </source>
</evidence>
<feature type="domain" description="Phospholipase D-like" evidence="6">
    <location>
        <begin position="144"/>
        <end position="266"/>
    </location>
</feature>
<name>A0A8T1W2W3_9STRA</name>
<accession>A0A8T1W2W3</accession>
<dbReference type="EMBL" id="JAGDFL010000451">
    <property type="protein sequence ID" value="KAG7388212.1"/>
    <property type="molecule type" value="Genomic_DNA"/>
</dbReference>
<evidence type="ECO:0000313" key="8">
    <source>
        <dbReference type="Proteomes" id="UP000693981"/>
    </source>
</evidence>
<keyword evidence="3" id="KW-0443">Lipid metabolism</keyword>
<dbReference type="PANTHER" id="PTHR43856">
    <property type="entry name" value="CARDIOLIPIN HYDROLASE"/>
    <property type="match status" value="1"/>
</dbReference>
<keyword evidence="1" id="KW-0378">Hydrolase</keyword>
<sequence length="294" mass="32657">MTKRGKTLRQEEVPGLLELLRKHQRHIKKWDRWAPDFPLVARLSHRGTSLLRRVWDECQDGSPLQPPKKAGPAQRPEHTPEALAGKLMWLTPEQIASTAYTLRVVDMKPTTYRLLKPKAMELLRRIPQTRFHKADSDQQSRMLDHIRAASPGDCICVAQYAFTLKSFSDTLIERKCAGVEVLVLVDLTWLKAHCEALDVLCDLQAAGIEVKHLGDTSMNLTLLVVGGAYAAGGSASLTDAAFASNADLVTEVQGYSEGVASVKELFDEQYNCHEARVAQESEITADLESLVAED</sequence>
<gene>
    <name evidence="7" type="ORF">PHYBOEH_007983</name>
</gene>
<comment type="caution">
    <text evidence="7">The sequence shown here is derived from an EMBL/GenBank/DDBJ whole genome shotgun (WGS) entry which is preliminary data.</text>
</comment>
<evidence type="ECO:0000256" key="1">
    <source>
        <dbReference type="ARBA" id="ARBA00022801"/>
    </source>
</evidence>